<dbReference type="EMBL" id="JAAMYB010000013">
    <property type="protein sequence ID" value="MCD3195607.1"/>
    <property type="molecule type" value="Genomic_DNA"/>
</dbReference>
<accession>A0A9Q3VAC3</accession>
<dbReference type="Proteomes" id="UP000813637">
    <property type="component" value="Unassembled WGS sequence"/>
</dbReference>
<gene>
    <name evidence="1" type="ORF">G8S53_09980</name>
</gene>
<protein>
    <submittedName>
        <fullName evidence="1">Uncharacterized protein</fullName>
    </submittedName>
</protein>
<dbReference type="RefSeq" id="WP_003378492.1">
    <property type="nucleotide sequence ID" value="NZ_JAAMYB010000013.1"/>
</dbReference>
<comment type="caution">
    <text evidence="1">The sequence shown here is derived from an EMBL/GenBank/DDBJ whole genome shotgun (WGS) entry which is preliminary data.</text>
</comment>
<reference evidence="1" key="2">
    <citation type="journal article" date="2021" name="Microorganisms">
        <title>Extensive Genome Exploration of Clostridium botulinum Group III Field Strains.</title>
        <authorList>
            <person name="Fillo S."/>
            <person name="Giordani F."/>
            <person name="Tonon E."/>
            <person name="Drigo I."/>
            <person name="Anselmo A."/>
            <person name="Fortunato A."/>
            <person name="Lista F."/>
            <person name="Bano L."/>
        </authorList>
    </citation>
    <scope>NUCLEOTIDE SEQUENCE</scope>
    <source>
        <strain evidence="1">IZSVe-TV_9877_3_12</strain>
    </source>
</reference>
<evidence type="ECO:0000313" key="2">
    <source>
        <dbReference type="Proteomes" id="UP000813637"/>
    </source>
</evidence>
<evidence type="ECO:0000313" key="1">
    <source>
        <dbReference type="EMBL" id="MCD3195607.1"/>
    </source>
</evidence>
<reference evidence="1" key="1">
    <citation type="submission" date="2020-02" db="EMBL/GenBank/DDBJ databases">
        <authorList>
            <person name="Fillo S."/>
            <person name="Giordani F."/>
            <person name="Tonon E."/>
            <person name="Drigo I."/>
            <person name="Anselmo A."/>
            <person name="Fortunato A."/>
            <person name="Bano L."/>
            <person name="Lista F."/>
        </authorList>
    </citation>
    <scope>NUCLEOTIDE SEQUENCE</scope>
    <source>
        <strain evidence="1">IZSVe-TV_9877_3_12</strain>
    </source>
</reference>
<sequence length="133" mass="15015">MMNLCCKQILCENPCANNSYYCKVINEGALIVSFYVDFNIGVTSHRINSSLIYPNHYAIIKYPIYATNIRIRILNQSVESSPVICIKNTLEALRICILVQGSKYTPLCEQLPLNSIGNIINPCICMNLFTNCK</sequence>
<organism evidence="1 2">
    <name type="scientific">Clostridium botulinum C</name>
    <dbReference type="NCBI Taxonomy" id="36828"/>
    <lineage>
        <taxon>Bacteria</taxon>
        <taxon>Bacillati</taxon>
        <taxon>Bacillota</taxon>
        <taxon>Clostridia</taxon>
        <taxon>Eubacteriales</taxon>
        <taxon>Clostridiaceae</taxon>
        <taxon>Clostridium</taxon>
    </lineage>
</organism>
<proteinExistence type="predicted"/>
<name>A0A9Q3VAC3_CLOBO</name>
<dbReference type="AlphaFoldDB" id="A0A9Q3VAC3"/>